<evidence type="ECO:0000256" key="4">
    <source>
        <dbReference type="SAM" id="MobiDB-lite"/>
    </source>
</evidence>
<proteinExistence type="predicted"/>
<dbReference type="AlphaFoldDB" id="A0A7I9VHP4"/>
<feature type="region of interest" description="Disordered" evidence="4">
    <location>
        <begin position="25"/>
        <end position="82"/>
    </location>
</feature>
<evidence type="ECO:0000313" key="6">
    <source>
        <dbReference type="EMBL" id="GEJ55923.1"/>
    </source>
</evidence>
<dbReference type="PROSITE" id="PS50293">
    <property type="entry name" value="TPR_REGION"/>
    <property type="match status" value="1"/>
</dbReference>
<comment type="caution">
    <text evidence="6">The sequence shown here is derived from an EMBL/GenBank/DDBJ whole genome shotgun (WGS) entry which is preliminary data.</text>
</comment>
<evidence type="ECO:0000313" key="7">
    <source>
        <dbReference type="Proteomes" id="UP000503640"/>
    </source>
</evidence>
<dbReference type="InterPro" id="IPR013105">
    <property type="entry name" value="TPR_2"/>
</dbReference>
<dbReference type="PROSITE" id="PS50005">
    <property type="entry name" value="TPR"/>
    <property type="match status" value="1"/>
</dbReference>
<feature type="compositionally biased region" description="Basic and acidic residues" evidence="4">
    <location>
        <begin position="423"/>
        <end position="435"/>
    </location>
</feature>
<evidence type="ECO:0000256" key="3">
    <source>
        <dbReference type="PROSITE-ProRule" id="PRU00339"/>
    </source>
</evidence>
<evidence type="ECO:0008006" key="8">
    <source>
        <dbReference type="Google" id="ProtNLM"/>
    </source>
</evidence>
<dbReference type="SUPFAM" id="SSF48452">
    <property type="entry name" value="TPR-like"/>
    <property type="match status" value="2"/>
</dbReference>
<gene>
    <name evidence="6" type="ORF">AMYX_06640</name>
</gene>
<keyword evidence="1" id="KW-0677">Repeat</keyword>
<dbReference type="PROSITE" id="PS51257">
    <property type="entry name" value="PROKAR_LIPOPROTEIN"/>
    <property type="match status" value="1"/>
</dbReference>
<evidence type="ECO:0000256" key="5">
    <source>
        <dbReference type="SAM" id="SignalP"/>
    </source>
</evidence>
<dbReference type="EMBL" id="BJTG01000002">
    <property type="protein sequence ID" value="GEJ55923.1"/>
    <property type="molecule type" value="Genomic_DNA"/>
</dbReference>
<keyword evidence="5" id="KW-0732">Signal</keyword>
<keyword evidence="2 3" id="KW-0802">TPR repeat</keyword>
<evidence type="ECO:0000256" key="2">
    <source>
        <dbReference type="ARBA" id="ARBA00022803"/>
    </source>
</evidence>
<feature type="chain" id="PRO_5029845291" description="Tetratricopeptide repeat protein" evidence="5">
    <location>
        <begin position="24"/>
        <end position="484"/>
    </location>
</feature>
<dbReference type="NCBIfam" id="NF033758">
    <property type="entry name" value="gliding_GltE"/>
    <property type="match status" value="1"/>
</dbReference>
<keyword evidence="7" id="KW-1185">Reference proteome</keyword>
<feature type="compositionally biased region" description="Polar residues" evidence="4">
    <location>
        <begin position="475"/>
        <end position="484"/>
    </location>
</feature>
<reference evidence="7" key="1">
    <citation type="journal article" date="2020" name="Appl. Environ. Microbiol.">
        <title>Diazotrophic Anaeromyxobacter Isolates from Soils.</title>
        <authorList>
            <person name="Masuda Y."/>
            <person name="Yamanaka H."/>
            <person name="Xu Z.X."/>
            <person name="Shiratori Y."/>
            <person name="Aono T."/>
            <person name="Amachi S."/>
            <person name="Senoo K."/>
            <person name="Itoh H."/>
        </authorList>
    </citation>
    <scope>NUCLEOTIDE SEQUENCE [LARGE SCALE GENOMIC DNA]</scope>
    <source>
        <strain evidence="7">R267</strain>
    </source>
</reference>
<dbReference type="InterPro" id="IPR019734">
    <property type="entry name" value="TPR_rpt"/>
</dbReference>
<feature type="compositionally biased region" description="Low complexity" evidence="4">
    <location>
        <begin position="29"/>
        <end position="70"/>
    </location>
</feature>
<accession>A0A7I9VHP4</accession>
<dbReference type="Pfam" id="PF13432">
    <property type="entry name" value="TPR_16"/>
    <property type="match status" value="1"/>
</dbReference>
<protein>
    <recommendedName>
        <fullName evidence="8">Tetratricopeptide repeat protein</fullName>
    </recommendedName>
</protein>
<name>A0A7I9VHP4_9BACT</name>
<dbReference type="SMART" id="SM00028">
    <property type="entry name" value="TPR"/>
    <property type="match status" value="4"/>
</dbReference>
<feature type="signal peptide" evidence="5">
    <location>
        <begin position="1"/>
        <end position="23"/>
    </location>
</feature>
<dbReference type="Gene3D" id="1.25.40.10">
    <property type="entry name" value="Tetratricopeptide repeat domain"/>
    <property type="match status" value="3"/>
</dbReference>
<feature type="repeat" description="TPR" evidence="3">
    <location>
        <begin position="123"/>
        <end position="156"/>
    </location>
</feature>
<dbReference type="PANTHER" id="PTHR12558:SF13">
    <property type="entry name" value="CELL DIVISION CYCLE PROTEIN 27 HOMOLOG"/>
    <property type="match status" value="1"/>
</dbReference>
<dbReference type="PANTHER" id="PTHR12558">
    <property type="entry name" value="CELL DIVISION CYCLE 16,23,27"/>
    <property type="match status" value="1"/>
</dbReference>
<evidence type="ECO:0000256" key="1">
    <source>
        <dbReference type="ARBA" id="ARBA00022737"/>
    </source>
</evidence>
<organism evidence="6 7">
    <name type="scientific">Anaeromyxobacter diazotrophicus</name>
    <dbReference type="NCBI Taxonomy" id="2590199"/>
    <lineage>
        <taxon>Bacteria</taxon>
        <taxon>Pseudomonadati</taxon>
        <taxon>Myxococcota</taxon>
        <taxon>Myxococcia</taxon>
        <taxon>Myxococcales</taxon>
        <taxon>Cystobacterineae</taxon>
        <taxon>Anaeromyxobacteraceae</taxon>
        <taxon>Anaeromyxobacter</taxon>
    </lineage>
</organism>
<dbReference type="Proteomes" id="UP000503640">
    <property type="component" value="Unassembled WGS sequence"/>
</dbReference>
<dbReference type="Pfam" id="PF07719">
    <property type="entry name" value="TPR_2"/>
    <property type="match status" value="1"/>
</dbReference>
<dbReference type="InterPro" id="IPR011990">
    <property type="entry name" value="TPR-like_helical_dom_sf"/>
</dbReference>
<sequence length="484" mass="51158">MRRALSMTLRLALPLAGALLACAGGGGSAPRAGGRPDATSTSTSNGRATSGSGSGSTGARAGSSTATASRPPAPPRRELSPRGQRLFDEALAAAEEQKRLKVPTDWETLERRWRAVTEAEPVPEAWFNLGVALEHRGRPGEARAAYQRALELEPRLAPAAANLLLLDEPKDPALAAQRWSELARRHPDDAVSRARLAALYEAAGQRDEAWKLAREALLRDPRAVGAYKVMMRVALGRGKPDLAHLLAVKARKLDPADAEIVSFVGDVLAAEKDRPGAVAQWRKAIALDEGYVPARYALLADAFGKQHWEGVAEHARAILRSDPDPRVQLALGVALRYLGKPDQALAAYDQAEKLGAGKLPEVHLARGVALMKSKEQCEPALAELRRYVVAAGPAAASEGPAMRLTRECEQIVLAGRQAEEAARELKAEADREAARKAAQPAKEPRPAGARGPEATPAAKPVPPASGAGTVPSPGPASTPTADGR</sequence>
<feature type="region of interest" description="Disordered" evidence="4">
    <location>
        <begin position="423"/>
        <end position="484"/>
    </location>
</feature>